<dbReference type="EMBL" id="JAAOCA010000026">
    <property type="protein sequence ID" value="MBD1600888.1"/>
    <property type="molecule type" value="Genomic_DNA"/>
</dbReference>
<accession>A0ABR7Z6B6</accession>
<dbReference type="Proteomes" id="UP000805841">
    <property type="component" value="Unassembled WGS sequence"/>
</dbReference>
<evidence type="ECO:0000313" key="2">
    <source>
        <dbReference type="Proteomes" id="UP000805841"/>
    </source>
</evidence>
<proteinExistence type="predicted"/>
<sequence length="91" mass="9723">MQAEHREICMAGKLRLNEAELKQNESSGALGPGQMLIMASVISGDLALPLRKGSGSAEVPTGTFFSQLLTGQPNQSRIASIPALGWRKILF</sequence>
<keyword evidence="2" id="KW-1185">Reference proteome</keyword>
<reference evidence="1 2" key="1">
    <citation type="journal article" date="2020" name="Insects">
        <title>Bacteria Belonging to Pseudomonas typographi sp. nov. from the Bark Beetle Ips typographus Have Genomic Potential to Aid in the Host Ecology.</title>
        <authorList>
            <person name="Peral-Aranega E."/>
            <person name="Saati-Santamaria Z."/>
            <person name="Kolarik M."/>
            <person name="Rivas R."/>
            <person name="Garcia-Fraile P."/>
        </authorList>
    </citation>
    <scope>NUCLEOTIDE SEQUENCE [LARGE SCALE GENOMIC DNA]</scope>
    <source>
        <strain evidence="1 2">CA3A</strain>
    </source>
</reference>
<evidence type="ECO:0000313" key="1">
    <source>
        <dbReference type="EMBL" id="MBD1600888.1"/>
    </source>
</evidence>
<organism evidence="1 2">
    <name type="scientific">Pseudomonas typographi</name>
    <dbReference type="NCBI Taxonomy" id="2715964"/>
    <lineage>
        <taxon>Bacteria</taxon>
        <taxon>Pseudomonadati</taxon>
        <taxon>Pseudomonadota</taxon>
        <taxon>Gammaproteobacteria</taxon>
        <taxon>Pseudomonadales</taxon>
        <taxon>Pseudomonadaceae</taxon>
        <taxon>Pseudomonas</taxon>
    </lineage>
</organism>
<name>A0ABR7Z6B6_9PSED</name>
<gene>
    <name evidence="1" type="ORF">HAQ05_19595</name>
</gene>
<comment type="caution">
    <text evidence="1">The sequence shown here is derived from an EMBL/GenBank/DDBJ whole genome shotgun (WGS) entry which is preliminary data.</text>
</comment>
<dbReference type="RefSeq" id="WP_190423600.1">
    <property type="nucleotide sequence ID" value="NZ_JAAOCA010000026.1"/>
</dbReference>
<protein>
    <submittedName>
        <fullName evidence="1">Uncharacterized protein</fullName>
    </submittedName>
</protein>